<dbReference type="EMBL" id="JBHSDL010000006">
    <property type="protein sequence ID" value="MFC4373837.1"/>
    <property type="molecule type" value="Genomic_DNA"/>
</dbReference>
<dbReference type="InterPro" id="IPR014721">
    <property type="entry name" value="Ribsml_uS5_D2-typ_fold_subgr"/>
</dbReference>
<dbReference type="Pfam" id="PF00288">
    <property type="entry name" value="GHMP_kinases_N"/>
    <property type="match status" value="1"/>
</dbReference>
<dbReference type="Gene3D" id="3.30.70.890">
    <property type="entry name" value="GHMP kinase, C-terminal domain"/>
    <property type="match status" value="1"/>
</dbReference>
<evidence type="ECO:0000256" key="5">
    <source>
        <dbReference type="ARBA" id="ARBA00022777"/>
    </source>
</evidence>
<evidence type="ECO:0000313" key="10">
    <source>
        <dbReference type="Proteomes" id="UP001595844"/>
    </source>
</evidence>
<protein>
    <recommendedName>
        <fullName evidence="2">phosphomevalonate kinase</fullName>
        <ecNumber evidence="2">2.7.4.2</ecNumber>
    </recommendedName>
</protein>
<dbReference type="InterPro" id="IPR035102">
    <property type="entry name" value="Phosphomevalonate_kinase"/>
</dbReference>
<keyword evidence="4" id="KW-0547">Nucleotide-binding</keyword>
<dbReference type="Proteomes" id="UP001595844">
    <property type="component" value="Unassembled WGS sequence"/>
</dbReference>
<evidence type="ECO:0000313" key="9">
    <source>
        <dbReference type="EMBL" id="MFC4373837.1"/>
    </source>
</evidence>
<dbReference type="RefSeq" id="WP_378557513.1">
    <property type="nucleotide sequence ID" value="NZ_JBHSDL010000006.1"/>
</dbReference>
<keyword evidence="6" id="KW-0067">ATP-binding</keyword>
<dbReference type="Pfam" id="PF08544">
    <property type="entry name" value="GHMP_kinases_C"/>
    <property type="match status" value="1"/>
</dbReference>
<name>A0ABV8VE00_9NOCA</name>
<evidence type="ECO:0000256" key="1">
    <source>
        <dbReference type="ARBA" id="ARBA00005017"/>
    </source>
</evidence>
<gene>
    <name evidence="9" type="ORF">ACFO5K_06945</name>
</gene>
<keyword evidence="10" id="KW-1185">Reference proteome</keyword>
<dbReference type="InterPro" id="IPR036554">
    <property type="entry name" value="GHMP_kinase_C_sf"/>
</dbReference>
<organism evidence="9 10">
    <name type="scientific">Nocardia halotolerans</name>
    <dbReference type="NCBI Taxonomy" id="1755878"/>
    <lineage>
        <taxon>Bacteria</taxon>
        <taxon>Bacillati</taxon>
        <taxon>Actinomycetota</taxon>
        <taxon>Actinomycetes</taxon>
        <taxon>Mycobacteriales</taxon>
        <taxon>Nocardiaceae</taxon>
        <taxon>Nocardia</taxon>
    </lineage>
</organism>
<accession>A0ABV8VE00</accession>
<evidence type="ECO:0000256" key="4">
    <source>
        <dbReference type="ARBA" id="ARBA00022741"/>
    </source>
</evidence>
<feature type="domain" description="GHMP kinase N-terminal" evidence="7">
    <location>
        <begin position="169"/>
        <end position="227"/>
    </location>
</feature>
<keyword evidence="3 9" id="KW-0808">Transferase</keyword>
<dbReference type="EC" id="2.7.4.2" evidence="2"/>
<sequence length="417" mass="42113">MISTRAPGKLFIAGEYAVVEPGHHAILVAVDRYASATVVPAAGDTVLGTDLDGGATLACRRHGDRLAAAAADPVGRTHHRVSAGAAAWEPGSVAGADGAVHRGAAPAVPSAGPAEVAACTEPGATAVPAAFAYLFAVASIIDRLVAEREIPARAYRLDVTADLGDADGRKFGLGASAAVTGAAVAALGEFYGLDLNPMDRYRLAMLATVEVNPRASGGDVAASTWGGWIAYSSPDRGRVAEVAAAAGVDAALRMPWPGLSVRPLPAPTALELLVGWTGTPASTPALVAGMSSRPQQPADRTDFRAHSNACVERLSAALAADDPSAIRTEIDCARELLLELDTVAGVGIMTDRLTALCAAATAVGAAAKPSGAGGGDCGIALIDSAETAAIADLTDRWAAAGIRTLPLRTHPYEGQRA</sequence>
<dbReference type="InterPro" id="IPR020568">
    <property type="entry name" value="Ribosomal_Su5_D2-typ_SF"/>
</dbReference>
<evidence type="ECO:0000259" key="7">
    <source>
        <dbReference type="Pfam" id="PF00288"/>
    </source>
</evidence>
<dbReference type="NCBIfam" id="TIGR01220">
    <property type="entry name" value="Pmev_kin_Gr_pos"/>
    <property type="match status" value="1"/>
</dbReference>
<dbReference type="InterPro" id="IPR005917">
    <property type="entry name" value="Pmev_kinase_bact"/>
</dbReference>
<dbReference type="SUPFAM" id="SSF55060">
    <property type="entry name" value="GHMP Kinase, C-terminal domain"/>
    <property type="match status" value="1"/>
</dbReference>
<reference evidence="10" key="1">
    <citation type="journal article" date="2019" name="Int. J. Syst. Evol. Microbiol.">
        <title>The Global Catalogue of Microorganisms (GCM) 10K type strain sequencing project: providing services to taxonomists for standard genome sequencing and annotation.</title>
        <authorList>
            <consortium name="The Broad Institute Genomics Platform"/>
            <consortium name="The Broad Institute Genome Sequencing Center for Infectious Disease"/>
            <person name="Wu L."/>
            <person name="Ma J."/>
        </authorList>
    </citation>
    <scope>NUCLEOTIDE SEQUENCE [LARGE SCALE GENOMIC DNA]</scope>
    <source>
        <strain evidence="10">IBRC-M 10490</strain>
    </source>
</reference>
<evidence type="ECO:0000256" key="6">
    <source>
        <dbReference type="ARBA" id="ARBA00022840"/>
    </source>
</evidence>
<evidence type="ECO:0000256" key="3">
    <source>
        <dbReference type="ARBA" id="ARBA00022679"/>
    </source>
</evidence>
<dbReference type="PANTHER" id="PTHR31814:SF2">
    <property type="entry name" value="PHOSPHOMEVALONATE KINASE"/>
    <property type="match status" value="1"/>
</dbReference>
<proteinExistence type="predicted"/>
<keyword evidence="5 9" id="KW-0418">Kinase</keyword>
<evidence type="ECO:0000259" key="8">
    <source>
        <dbReference type="Pfam" id="PF08544"/>
    </source>
</evidence>
<dbReference type="SUPFAM" id="SSF54211">
    <property type="entry name" value="Ribosomal protein S5 domain 2-like"/>
    <property type="match status" value="1"/>
</dbReference>
<dbReference type="Gene3D" id="3.30.230.10">
    <property type="match status" value="2"/>
</dbReference>
<dbReference type="PANTHER" id="PTHR31814">
    <property type="match status" value="1"/>
</dbReference>
<feature type="domain" description="GHMP kinase C-terminal" evidence="8">
    <location>
        <begin position="338"/>
        <end position="389"/>
    </location>
</feature>
<dbReference type="GO" id="GO:0004631">
    <property type="term" value="F:phosphomevalonate kinase activity"/>
    <property type="evidence" value="ECO:0007669"/>
    <property type="project" value="UniProtKB-EC"/>
</dbReference>
<evidence type="ECO:0000256" key="2">
    <source>
        <dbReference type="ARBA" id="ARBA00012958"/>
    </source>
</evidence>
<dbReference type="InterPro" id="IPR013750">
    <property type="entry name" value="GHMP_kinase_C_dom"/>
</dbReference>
<dbReference type="InterPro" id="IPR006204">
    <property type="entry name" value="GHMP_kinase_N_dom"/>
</dbReference>
<comment type="caution">
    <text evidence="9">The sequence shown here is derived from an EMBL/GenBank/DDBJ whole genome shotgun (WGS) entry which is preliminary data.</text>
</comment>
<comment type="pathway">
    <text evidence="1">Isoprenoid biosynthesis; isopentenyl diphosphate biosynthesis via mevalonate pathway; isopentenyl diphosphate from (R)-mevalonate: step 2/3.</text>
</comment>